<dbReference type="Pfam" id="PF00076">
    <property type="entry name" value="RRM_1"/>
    <property type="match status" value="1"/>
</dbReference>
<keyword evidence="3" id="KW-0694">RNA-binding</keyword>
<dbReference type="SUPFAM" id="SSF54928">
    <property type="entry name" value="RNA-binding domain, RBD"/>
    <property type="match status" value="1"/>
</dbReference>
<feature type="compositionally biased region" description="Basic and acidic residues" evidence="4">
    <location>
        <begin position="237"/>
        <end position="247"/>
    </location>
</feature>
<dbReference type="InterPro" id="IPR050907">
    <property type="entry name" value="SRSF"/>
</dbReference>
<gene>
    <name evidence="6" type="ORF">KP509_39G002900</name>
</gene>
<dbReference type="InterPro" id="IPR012677">
    <property type="entry name" value="Nucleotide-bd_a/b_plait_sf"/>
</dbReference>
<keyword evidence="7" id="KW-1185">Reference proteome</keyword>
<dbReference type="GO" id="GO:0008380">
    <property type="term" value="P:RNA splicing"/>
    <property type="evidence" value="ECO:0007669"/>
    <property type="project" value="UniProtKB-KW"/>
</dbReference>
<name>A0A8T2PY23_CERRI</name>
<dbReference type="Gene3D" id="3.30.70.330">
    <property type="match status" value="1"/>
</dbReference>
<dbReference type="PROSITE" id="PS50102">
    <property type="entry name" value="RRM"/>
    <property type="match status" value="1"/>
</dbReference>
<dbReference type="SMART" id="SM00360">
    <property type="entry name" value="RRM"/>
    <property type="match status" value="1"/>
</dbReference>
<dbReference type="AlphaFoldDB" id="A0A8T2PY23"/>
<protein>
    <recommendedName>
        <fullName evidence="5">RRM domain-containing protein</fullName>
    </recommendedName>
</protein>
<feature type="compositionally biased region" description="Basic and acidic residues" evidence="4">
    <location>
        <begin position="137"/>
        <end position="147"/>
    </location>
</feature>
<sequence length="247" mass="28936">MRRRSPSYSPPPRRGRGRSRSLSSRGRYPPRKEPPTSLLVRNLPRNCRAEDLRGPFKRFGPLRDIYLPKDYYTGEPRGFGFVQYLDPYDAEEAQYHMNHQILCGRELTVIFAEENRKKPYEMRNKERLRSRGFSEDNGRVYHRDRSRSYSRSRTPPRWHRYSRSPDERSHHYSPSGSRSRSLSPGRHHSGNRTNERSSGSQSRKYMERPPSGSPVNSHRYSGSRSRERSSSYGDDSSGERYSESPSS</sequence>
<dbReference type="EMBL" id="CM035444">
    <property type="protein sequence ID" value="KAH7276325.1"/>
    <property type="molecule type" value="Genomic_DNA"/>
</dbReference>
<feature type="region of interest" description="Disordered" evidence="4">
    <location>
        <begin position="1"/>
        <end position="38"/>
    </location>
</feature>
<dbReference type="PANTHER" id="PTHR23147">
    <property type="entry name" value="SERINE/ARGININE RICH SPLICING FACTOR"/>
    <property type="match status" value="1"/>
</dbReference>
<comment type="caution">
    <text evidence="6">The sequence shown here is derived from an EMBL/GenBank/DDBJ whole genome shotgun (WGS) entry which is preliminary data.</text>
</comment>
<feature type="region of interest" description="Disordered" evidence="4">
    <location>
        <begin position="137"/>
        <end position="247"/>
    </location>
</feature>
<dbReference type="OMA" id="AMYSLDR"/>
<reference evidence="6" key="1">
    <citation type="submission" date="2021-08" db="EMBL/GenBank/DDBJ databases">
        <title>WGS assembly of Ceratopteris richardii.</title>
        <authorList>
            <person name="Marchant D.B."/>
            <person name="Chen G."/>
            <person name="Jenkins J."/>
            <person name="Shu S."/>
            <person name="Leebens-Mack J."/>
            <person name="Grimwood J."/>
            <person name="Schmutz J."/>
            <person name="Soltis P."/>
            <person name="Soltis D."/>
            <person name="Chen Z.-H."/>
        </authorList>
    </citation>
    <scope>NUCLEOTIDE SEQUENCE</scope>
    <source>
        <strain evidence="6">Whitten #5841</strain>
        <tissue evidence="6">Leaf</tissue>
    </source>
</reference>
<evidence type="ECO:0000256" key="4">
    <source>
        <dbReference type="SAM" id="MobiDB-lite"/>
    </source>
</evidence>
<dbReference type="InterPro" id="IPR035979">
    <property type="entry name" value="RBD_domain_sf"/>
</dbReference>
<evidence type="ECO:0000256" key="2">
    <source>
        <dbReference type="ARBA" id="ARBA00023187"/>
    </source>
</evidence>
<keyword evidence="2" id="KW-0508">mRNA splicing</keyword>
<feature type="compositionally biased region" description="Low complexity" evidence="4">
    <location>
        <begin position="172"/>
        <end position="184"/>
    </location>
</feature>
<dbReference type="GO" id="GO:0003723">
    <property type="term" value="F:RNA binding"/>
    <property type="evidence" value="ECO:0007669"/>
    <property type="project" value="UniProtKB-UniRule"/>
</dbReference>
<evidence type="ECO:0000256" key="1">
    <source>
        <dbReference type="ARBA" id="ARBA00022664"/>
    </source>
</evidence>
<proteinExistence type="predicted"/>
<organism evidence="6 7">
    <name type="scientific">Ceratopteris richardii</name>
    <name type="common">Triangle waterfern</name>
    <dbReference type="NCBI Taxonomy" id="49495"/>
    <lineage>
        <taxon>Eukaryota</taxon>
        <taxon>Viridiplantae</taxon>
        <taxon>Streptophyta</taxon>
        <taxon>Embryophyta</taxon>
        <taxon>Tracheophyta</taxon>
        <taxon>Polypodiopsida</taxon>
        <taxon>Polypodiidae</taxon>
        <taxon>Polypodiales</taxon>
        <taxon>Pteridineae</taxon>
        <taxon>Pteridaceae</taxon>
        <taxon>Parkerioideae</taxon>
        <taxon>Ceratopteris</taxon>
    </lineage>
</organism>
<dbReference type="GO" id="GO:0006397">
    <property type="term" value="P:mRNA processing"/>
    <property type="evidence" value="ECO:0007669"/>
    <property type="project" value="UniProtKB-KW"/>
</dbReference>
<accession>A0A8T2PY23</accession>
<feature type="domain" description="RRM" evidence="5">
    <location>
        <begin position="36"/>
        <end position="114"/>
    </location>
</feature>
<dbReference type="Proteomes" id="UP000825935">
    <property type="component" value="Chromosome 39"/>
</dbReference>
<keyword evidence="1" id="KW-0507">mRNA processing</keyword>
<evidence type="ECO:0000313" key="6">
    <source>
        <dbReference type="EMBL" id="KAH7276325.1"/>
    </source>
</evidence>
<feature type="compositionally biased region" description="Basic residues" evidence="4">
    <location>
        <begin position="148"/>
        <end position="162"/>
    </location>
</feature>
<dbReference type="InterPro" id="IPR000504">
    <property type="entry name" value="RRM_dom"/>
</dbReference>
<evidence type="ECO:0000313" key="7">
    <source>
        <dbReference type="Proteomes" id="UP000825935"/>
    </source>
</evidence>
<evidence type="ECO:0000259" key="5">
    <source>
        <dbReference type="PROSITE" id="PS50102"/>
    </source>
</evidence>
<evidence type="ECO:0000256" key="3">
    <source>
        <dbReference type="PROSITE-ProRule" id="PRU00176"/>
    </source>
</evidence>
<dbReference type="OrthoDB" id="439808at2759"/>